<keyword evidence="1" id="KW-0812">Transmembrane</keyword>
<name>A0ABM8YTL4_9BACI</name>
<comment type="caution">
    <text evidence="3">The sequence shown here is derived from an EMBL/GenBank/DDBJ whole genome shotgun (WGS) entry which is preliminary data.</text>
</comment>
<dbReference type="Gene3D" id="2.10.109.10">
    <property type="entry name" value="Umud Fragment, subunit A"/>
    <property type="match status" value="1"/>
</dbReference>
<protein>
    <recommendedName>
        <fullName evidence="2">Peptidase S26 domain-containing protein</fullName>
    </recommendedName>
</protein>
<evidence type="ECO:0000313" key="4">
    <source>
        <dbReference type="Proteomes" id="UP000789833"/>
    </source>
</evidence>
<dbReference type="InterPro" id="IPR019533">
    <property type="entry name" value="Peptidase_S26"/>
</dbReference>
<dbReference type="Pfam" id="PF10502">
    <property type="entry name" value="Peptidase_S26"/>
    <property type="match status" value="1"/>
</dbReference>
<accession>A0ABM8YTL4</accession>
<organism evidence="3 4">
    <name type="scientific">Sutcliffiella rhizosphaerae</name>
    <dbReference type="NCBI Taxonomy" id="2880967"/>
    <lineage>
        <taxon>Bacteria</taxon>
        <taxon>Bacillati</taxon>
        <taxon>Bacillota</taxon>
        <taxon>Bacilli</taxon>
        <taxon>Bacillales</taxon>
        <taxon>Bacillaceae</taxon>
        <taxon>Sutcliffiella</taxon>
    </lineage>
</organism>
<sequence length="251" mass="29194">MGTKLRNILENTVLKNVEATEIEKEKLMKRIHKKKFNRPYNYKYIVSFAAAILISVVLLSSQIINNNTASNAVIVDTETQPEIKIIKNLTDETYTTHYVSENMNRGNFEYYDTEIVIEPLKNEKKINRGDILYFEDISSGYEVIARVVGLSGEKIKISQGQVYINENILDTFYGKAHRLGMEREEYYEVMDQNNGMTYNKPAMDEIFLYELPEIQLTENEYYVIPDDWTSGYMYQLNNDEIIGKVIGVKDK</sequence>
<keyword evidence="1" id="KW-1133">Transmembrane helix</keyword>
<dbReference type="InterPro" id="IPR036286">
    <property type="entry name" value="LexA/Signal_pep-like_sf"/>
</dbReference>
<feature type="domain" description="Peptidase S26" evidence="2">
    <location>
        <begin position="102"/>
        <end position="227"/>
    </location>
</feature>
<feature type="transmembrane region" description="Helical" evidence="1">
    <location>
        <begin position="44"/>
        <end position="64"/>
    </location>
</feature>
<gene>
    <name evidence="3" type="ORF">BACCIP111883_04106</name>
</gene>
<keyword evidence="1" id="KW-0472">Membrane</keyword>
<proteinExistence type="predicted"/>
<evidence type="ECO:0000256" key="1">
    <source>
        <dbReference type="SAM" id="Phobius"/>
    </source>
</evidence>
<dbReference type="SUPFAM" id="SSF51306">
    <property type="entry name" value="LexA/Signal peptidase"/>
    <property type="match status" value="1"/>
</dbReference>
<reference evidence="3 4" key="1">
    <citation type="submission" date="2021-10" db="EMBL/GenBank/DDBJ databases">
        <authorList>
            <person name="Criscuolo A."/>
        </authorList>
    </citation>
    <scope>NUCLEOTIDE SEQUENCE [LARGE SCALE GENOMIC DNA]</scope>
    <source>
        <strain evidence="4">CIP 111883</strain>
    </source>
</reference>
<evidence type="ECO:0000313" key="3">
    <source>
        <dbReference type="EMBL" id="CAG9623305.1"/>
    </source>
</evidence>
<evidence type="ECO:0000259" key="2">
    <source>
        <dbReference type="Pfam" id="PF10502"/>
    </source>
</evidence>
<dbReference type="EMBL" id="CAKJTJ010000042">
    <property type="protein sequence ID" value="CAG9623305.1"/>
    <property type="molecule type" value="Genomic_DNA"/>
</dbReference>
<dbReference type="RefSeq" id="WP_230504633.1">
    <property type="nucleotide sequence ID" value="NZ_CAKJTJ010000042.1"/>
</dbReference>
<dbReference type="Proteomes" id="UP000789833">
    <property type="component" value="Unassembled WGS sequence"/>
</dbReference>
<keyword evidence="4" id="KW-1185">Reference proteome</keyword>